<proteinExistence type="predicted"/>
<dbReference type="KEGG" id="eic:NT01EI_1173"/>
<dbReference type="HOGENOM" id="CLU_3006935_0_0_6"/>
<gene>
    <name evidence="2" type="ordered locus">NT01EI_1173</name>
</gene>
<organism evidence="2 3">
    <name type="scientific">Edwardsiella ictaluri (strain 93-146)</name>
    <dbReference type="NCBI Taxonomy" id="634503"/>
    <lineage>
        <taxon>Bacteria</taxon>
        <taxon>Pseudomonadati</taxon>
        <taxon>Pseudomonadota</taxon>
        <taxon>Gammaproteobacteria</taxon>
        <taxon>Enterobacterales</taxon>
        <taxon>Hafniaceae</taxon>
        <taxon>Edwardsiella</taxon>
    </lineage>
</organism>
<sequence length="56" mass="6502">MKIARHNGKLPRIGAFLADRRARPRWRSHPGETARDSPRFFDQDETTTHVKEATLC</sequence>
<evidence type="ECO:0000256" key="1">
    <source>
        <dbReference type="SAM" id="MobiDB-lite"/>
    </source>
</evidence>
<feature type="compositionally biased region" description="Basic and acidic residues" evidence="1">
    <location>
        <begin position="29"/>
        <end position="56"/>
    </location>
</feature>
<name>C5BHN7_EDWI9</name>
<reference evidence="2 3" key="2">
    <citation type="journal article" date="2012" name="J. Bacteriol.">
        <title>Genome Sequence of Edwardsiella ictaluri 93-146, a Strain Associated with a Natural Channel Catfish Outbreak of Enteric Septicemia of Catfish.</title>
        <authorList>
            <person name="Williams M.L."/>
            <person name="Gillaspy A.F."/>
            <person name="Dyer D.W."/>
            <person name="Thune R.L."/>
            <person name="Waldbieser G.C."/>
            <person name="Schuster S.C."/>
            <person name="Gipson J."/>
            <person name="Zaitshik J."/>
            <person name="Landry C."/>
            <person name="Banes M.M."/>
            <person name="Lawrence M.L."/>
        </authorList>
    </citation>
    <scope>NUCLEOTIDE SEQUENCE [LARGE SCALE GENOMIC DNA]</scope>
    <source>
        <strain evidence="2 3">93-146</strain>
    </source>
</reference>
<dbReference type="AlphaFoldDB" id="C5BHN7"/>
<protein>
    <submittedName>
        <fullName evidence="2">Uncharacterized protein</fullName>
    </submittedName>
</protein>
<evidence type="ECO:0000313" key="2">
    <source>
        <dbReference type="EMBL" id="ACR68381.1"/>
    </source>
</evidence>
<dbReference type="EMBL" id="CP001600">
    <property type="protein sequence ID" value="ACR68381.1"/>
    <property type="molecule type" value="Genomic_DNA"/>
</dbReference>
<reference evidence="3" key="1">
    <citation type="submission" date="2009-03" db="EMBL/GenBank/DDBJ databases">
        <title>Complete genome sequence of Edwardsiella ictaluri 93-146.</title>
        <authorList>
            <person name="Williams M.L."/>
            <person name="Gillaspy A.F."/>
            <person name="Dyer D.W."/>
            <person name="Thune R.L."/>
            <person name="Waldbieser G.C."/>
            <person name="Schuster S.C."/>
            <person name="Gipson J."/>
            <person name="Zaitshik J."/>
            <person name="Landry C."/>
            <person name="Lawrence M.L."/>
        </authorList>
    </citation>
    <scope>NUCLEOTIDE SEQUENCE [LARGE SCALE GENOMIC DNA]</scope>
    <source>
        <strain evidence="3">93-146</strain>
    </source>
</reference>
<accession>C5BHN7</accession>
<feature type="region of interest" description="Disordered" evidence="1">
    <location>
        <begin position="21"/>
        <end position="56"/>
    </location>
</feature>
<evidence type="ECO:0000313" key="3">
    <source>
        <dbReference type="Proteomes" id="UP000001485"/>
    </source>
</evidence>
<dbReference type="Proteomes" id="UP000001485">
    <property type="component" value="Chromosome"/>
</dbReference>